<evidence type="ECO:0000313" key="2">
    <source>
        <dbReference type="EMBL" id="PAE07823.1"/>
    </source>
</evidence>
<keyword evidence="1" id="KW-0472">Membrane</keyword>
<name>A0A268HD68_9BACI</name>
<keyword evidence="1" id="KW-0812">Transmembrane</keyword>
<feature type="transmembrane region" description="Helical" evidence="1">
    <location>
        <begin position="32"/>
        <end position="52"/>
    </location>
</feature>
<evidence type="ECO:0000313" key="3">
    <source>
        <dbReference type="Proteomes" id="UP000216475"/>
    </source>
</evidence>
<organism evidence="2 3">
    <name type="scientific">Terribacillus saccharophilus</name>
    <dbReference type="NCBI Taxonomy" id="361277"/>
    <lineage>
        <taxon>Bacteria</taxon>
        <taxon>Bacillati</taxon>
        <taxon>Bacillota</taxon>
        <taxon>Bacilli</taxon>
        <taxon>Bacillales</taxon>
        <taxon>Bacillaceae</taxon>
        <taxon>Terribacillus</taxon>
    </lineage>
</organism>
<dbReference type="Pfam" id="PF10710">
    <property type="entry name" value="DUF2512"/>
    <property type="match status" value="1"/>
</dbReference>
<gene>
    <name evidence="2" type="ORF">CHI12_09440</name>
</gene>
<feature type="transmembrane region" description="Helical" evidence="1">
    <location>
        <begin position="72"/>
        <end position="93"/>
    </location>
</feature>
<feature type="transmembrane region" description="Helical" evidence="1">
    <location>
        <begin position="7"/>
        <end position="26"/>
    </location>
</feature>
<keyword evidence="1" id="KW-1133">Transmembrane helix</keyword>
<protein>
    <recommendedName>
        <fullName evidence="4">DUF2512 domain-containing protein</fullName>
    </recommendedName>
</protein>
<evidence type="ECO:0008006" key="4">
    <source>
        <dbReference type="Google" id="ProtNLM"/>
    </source>
</evidence>
<feature type="transmembrane region" description="Helical" evidence="1">
    <location>
        <begin position="99"/>
        <end position="117"/>
    </location>
</feature>
<dbReference type="AlphaFoldDB" id="A0A268HD68"/>
<sequence>MKHLKALLIKFIMILAVLLVVFTLIFDAGVGAVLIMSAVLTLAAYVIGDLLVLSRSGDRSKPNGDYPKRNAIATVSDAVLTFIVLWALGSALLEPDNNVILASLIATVVIGIGEWVFHRYVNNRVIKDRNAQTVGMF</sequence>
<evidence type="ECO:0000256" key="1">
    <source>
        <dbReference type="SAM" id="Phobius"/>
    </source>
</evidence>
<dbReference type="RefSeq" id="WP_095270106.1">
    <property type="nucleotide sequence ID" value="NZ_NPBH01000036.1"/>
</dbReference>
<comment type="caution">
    <text evidence="2">The sequence shown here is derived from an EMBL/GenBank/DDBJ whole genome shotgun (WGS) entry which is preliminary data.</text>
</comment>
<dbReference type="InterPro" id="IPR019649">
    <property type="entry name" value="DUF2512"/>
</dbReference>
<accession>A0A268HD68</accession>
<dbReference type="EMBL" id="NPBH01000036">
    <property type="protein sequence ID" value="PAE07823.1"/>
    <property type="molecule type" value="Genomic_DNA"/>
</dbReference>
<proteinExistence type="predicted"/>
<dbReference type="Proteomes" id="UP000216475">
    <property type="component" value="Unassembled WGS sequence"/>
</dbReference>
<reference evidence="2 3" key="1">
    <citation type="submission" date="2017-07" db="EMBL/GenBank/DDBJ databases">
        <title>Isolation and whole genome analysis of endospore-forming bacteria from heroin.</title>
        <authorList>
            <person name="Kalinowski J."/>
            <person name="Ahrens B."/>
            <person name="Al-Dilaimi A."/>
            <person name="Winkler A."/>
            <person name="Wibberg D."/>
            <person name="Schleenbecker U."/>
            <person name="Ruckert C."/>
            <person name="Wolfel R."/>
            <person name="Grass G."/>
        </authorList>
    </citation>
    <scope>NUCLEOTIDE SEQUENCE [LARGE SCALE GENOMIC DNA]</scope>
    <source>
        <strain evidence="2 3">7509</strain>
    </source>
</reference>